<dbReference type="Pfam" id="PF12796">
    <property type="entry name" value="Ank_2"/>
    <property type="match status" value="2"/>
</dbReference>
<dbReference type="InterPro" id="IPR057506">
    <property type="entry name" value="C2_GPCPD1"/>
</dbReference>
<organism evidence="8 9">
    <name type="scientific">Hanseniaspora valbyensis NRRL Y-1626</name>
    <dbReference type="NCBI Taxonomy" id="766949"/>
    <lineage>
        <taxon>Eukaryota</taxon>
        <taxon>Fungi</taxon>
        <taxon>Dikarya</taxon>
        <taxon>Ascomycota</taxon>
        <taxon>Saccharomycotina</taxon>
        <taxon>Saccharomycetes</taxon>
        <taxon>Saccharomycodales</taxon>
        <taxon>Saccharomycodaceae</taxon>
        <taxon>Hanseniaspora</taxon>
    </lineage>
</organism>
<dbReference type="PROSITE" id="PS50297">
    <property type="entry name" value="ANK_REP_REGION"/>
    <property type="match status" value="1"/>
</dbReference>
<protein>
    <submittedName>
        <fullName evidence="8">GDPD-domain-containing protein</fullName>
    </submittedName>
</protein>
<dbReference type="InterPro" id="IPR036770">
    <property type="entry name" value="Ankyrin_rpt-contain_sf"/>
</dbReference>
<dbReference type="InterPro" id="IPR002110">
    <property type="entry name" value="Ankyrin_rpt"/>
</dbReference>
<dbReference type="Gene3D" id="1.25.40.20">
    <property type="entry name" value="Ankyrin repeat-containing domain"/>
    <property type="match status" value="2"/>
</dbReference>
<keyword evidence="3 4" id="KW-0040">ANK repeat</keyword>
<dbReference type="SMART" id="SM00248">
    <property type="entry name" value="ANK"/>
    <property type="match status" value="7"/>
</dbReference>
<evidence type="ECO:0000256" key="1">
    <source>
        <dbReference type="ARBA" id="ARBA00022737"/>
    </source>
</evidence>
<keyword evidence="2" id="KW-0378">Hydrolase</keyword>
<comment type="caution">
    <text evidence="8">The sequence shown here is derived from an EMBL/GenBank/DDBJ whole genome shotgun (WGS) entry which is preliminary data.</text>
</comment>
<evidence type="ECO:0000256" key="2">
    <source>
        <dbReference type="ARBA" id="ARBA00022801"/>
    </source>
</evidence>
<dbReference type="OrthoDB" id="197419at2759"/>
<feature type="repeat" description="ANK" evidence="4">
    <location>
        <begin position="566"/>
        <end position="590"/>
    </location>
</feature>
<feature type="region of interest" description="Disordered" evidence="5">
    <location>
        <begin position="815"/>
        <end position="841"/>
    </location>
</feature>
<dbReference type="AlphaFoldDB" id="A0A1B7TH22"/>
<evidence type="ECO:0000313" key="8">
    <source>
        <dbReference type="EMBL" id="OBA28042.1"/>
    </source>
</evidence>
<dbReference type="Pfam" id="PF25329">
    <property type="entry name" value="C2_GDE1"/>
    <property type="match status" value="1"/>
</dbReference>
<dbReference type="GO" id="GO:0047389">
    <property type="term" value="F:glycerophosphocholine phosphodiesterase activity"/>
    <property type="evidence" value="ECO:0007669"/>
    <property type="project" value="TreeGrafter"/>
</dbReference>
<feature type="domain" description="GP-PDE" evidence="7">
    <location>
        <begin position="923"/>
        <end position="1258"/>
    </location>
</feature>
<gene>
    <name evidence="8" type="ORF">HANVADRAFT_37553</name>
</gene>
<keyword evidence="9" id="KW-1185">Reference proteome</keyword>
<dbReference type="PROSITE" id="PS51704">
    <property type="entry name" value="GP_PDE"/>
    <property type="match status" value="1"/>
</dbReference>
<dbReference type="GO" id="GO:0046475">
    <property type="term" value="P:glycerophospholipid catabolic process"/>
    <property type="evidence" value="ECO:0007669"/>
    <property type="project" value="TreeGrafter"/>
</dbReference>
<keyword evidence="1" id="KW-0677">Repeat</keyword>
<dbReference type="PANTHER" id="PTHR22958">
    <property type="entry name" value="GLYCEROPHOSPHORYL DIESTER PHOSPHODIESTERASE"/>
    <property type="match status" value="1"/>
</dbReference>
<sequence>MKFGKTYVNHQIPDWSDAYIDYKNLKNIIRQIVILKGDDPDNLSSKNDLNSEYNKFISKFFIILEQDLDDVDALSLKKFNEYSGRLRRIFNNATIKILYTHRIEPVYKNDLDTDMPYSFDSKIDHHFIDTDELDEILAMLLELKSSFRNLKFYNDLNDRAVKKILKKFDKKCATMERINFYENKVMAMEFVHINKDIEDSLEMTNTLIEIVYDYISQFSAEPLKLTLNQNGSEEDLTSRKHSDLLTELIEKDDAEGLINELIYTYRSIVLIPSKTLINLLNKAAILQCFKCIDRLLKIIPSLADSSDLNKRNFFHHHVIALGKNHENNGDNRNSSNNTTSLLTPINSSTSNKGSIFKSTFDSAADQHYIEPFKPMDSYLVDSNGPDGINSMDKPSSLSYIISKLPPHLRSSLLKRDSYLRTPLHYAAQYGLVETTKIIIQALRDWDAWDSSVSIDDVKTWADKDGVTPLHLAVLGHHPNTIKTLWSFVNENVVCQNPKLLHIAVNLNDPSLINALLKIKGININYSNSEKNNETAIYIAAKLNLIDAAECLLNYPTINAELKESMYGFTPLFIAAIEGFKDMVKLLIGKGKANIRALDDSGFAPVEHAALRGFLDIAELLKIDDDFSITNPIITEELRSQSPFGKQSHNNSSASLSNSILNGKNFYRKKLSDNNNNNAGSYSSNSSNKDLNTGTDLAENKSIVSNINPVELLNSNDSLKTDESFLSITLGSNDTSIPVQGIKLNKIPFSKLASTELDTALSLSISCNAAKEKSPILIDLPVDESSNAINFKLDYNKDMEYIIYFDLVPTHQRTKNDFNNVNNINSNSPTSQQLQQQTSPTQSKKILGRAVALLDSAKTRVGKNRRSLEDTITIPIISSSATMEIIGSLTLEVLIIQPFHPTTAASTTKNRLTNDSYWKKLVTTRIVGHRGSGKNIKKNSLQLGENTMESFIAASSLGASYVEFDVQLTKDHVPVIYHDFLVAESGVDIPMHELTLEQFLHMSEDYKKEHHADEVQFSDLKKSSSNLSLSSGNKANKKASRDDFDLKKHFYSSEEERKMGLTKTYKQLNFKGNSRGSSIASNFVTLKEVLTKLPENVGFNIECKYPMPDEATKEEMGQIAVEMNFWVDTVLEVVFKYCKDRDIIFSSFHPDICMMLSLKQPHFPILFLTEGGASEMFDYRCLSLKNAINFAKKWNLLGIVTAAKPIVMAPRLAQVVKSSGLVLFTYGVQNNDPDIAKKELRAGVDAVIVDNVLAIRKELTKDYFKEVDEKYDNLS</sequence>
<proteinExistence type="predicted"/>
<feature type="compositionally biased region" description="Low complexity" evidence="5">
    <location>
        <begin position="330"/>
        <end position="345"/>
    </location>
</feature>
<evidence type="ECO:0000256" key="3">
    <source>
        <dbReference type="ARBA" id="ARBA00023043"/>
    </source>
</evidence>
<dbReference type="PROSITE" id="PS51382">
    <property type="entry name" value="SPX"/>
    <property type="match status" value="1"/>
</dbReference>
<dbReference type="Proteomes" id="UP000092321">
    <property type="component" value="Unassembled WGS sequence"/>
</dbReference>
<evidence type="ECO:0000256" key="4">
    <source>
        <dbReference type="PROSITE-ProRule" id="PRU00023"/>
    </source>
</evidence>
<evidence type="ECO:0000259" key="7">
    <source>
        <dbReference type="PROSITE" id="PS51704"/>
    </source>
</evidence>
<dbReference type="SUPFAM" id="SSF48403">
    <property type="entry name" value="Ankyrin repeat"/>
    <property type="match status" value="1"/>
</dbReference>
<evidence type="ECO:0000259" key="6">
    <source>
        <dbReference type="PROSITE" id="PS51382"/>
    </source>
</evidence>
<evidence type="ECO:0000313" key="9">
    <source>
        <dbReference type="Proteomes" id="UP000092321"/>
    </source>
</evidence>
<reference evidence="9" key="1">
    <citation type="journal article" date="2016" name="Proc. Natl. Acad. Sci. U.S.A.">
        <title>Comparative genomics of biotechnologically important yeasts.</title>
        <authorList>
            <person name="Riley R."/>
            <person name="Haridas S."/>
            <person name="Wolfe K.H."/>
            <person name="Lopes M.R."/>
            <person name="Hittinger C.T."/>
            <person name="Goeker M."/>
            <person name="Salamov A.A."/>
            <person name="Wisecaver J.H."/>
            <person name="Long T.M."/>
            <person name="Calvey C.H."/>
            <person name="Aerts A.L."/>
            <person name="Barry K.W."/>
            <person name="Choi C."/>
            <person name="Clum A."/>
            <person name="Coughlan A.Y."/>
            <person name="Deshpande S."/>
            <person name="Douglass A.P."/>
            <person name="Hanson S.J."/>
            <person name="Klenk H.-P."/>
            <person name="LaButti K.M."/>
            <person name="Lapidus A."/>
            <person name="Lindquist E.A."/>
            <person name="Lipzen A.M."/>
            <person name="Meier-Kolthoff J.P."/>
            <person name="Ohm R.A."/>
            <person name="Otillar R.P."/>
            <person name="Pangilinan J.L."/>
            <person name="Peng Y."/>
            <person name="Rokas A."/>
            <person name="Rosa C.A."/>
            <person name="Scheuner C."/>
            <person name="Sibirny A.A."/>
            <person name="Slot J.C."/>
            <person name="Stielow J.B."/>
            <person name="Sun H."/>
            <person name="Kurtzman C.P."/>
            <person name="Blackwell M."/>
            <person name="Grigoriev I.V."/>
            <person name="Jeffries T.W."/>
        </authorList>
    </citation>
    <scope>NUCLEOTIDE SEQUENCE [LARGE SCALE GENOMIC DNA]</scope>
    <source>
        <strain evidence="9">NRRL Y-1626</strain>
    </source>
</reference>
<feature type="compositionally biased region" description="Low complexity" evidence="5">
    <location>
        <begin position="672"/>
        <end position="687"/>
    </location>
</feature>
<dbReference type="InterPro" id="IPR004331">
    <property type="entry name" value="SPX_dom"/>
</dbReference>
<name>A0A1B7TH22_9ASCO</name>
<feature type="domain" description="SPX" evidence="6">
    <location>
        <begin position="1"/>
        <end position="182"/>
    </location>
</feature>
<dbReference type="EMBL" id="LXPE01000005">
    <property type="protein sequence ID" value="OBA28042.1"/>
    <property type="molecule type" value="Genomic_DNA"/>
</dbReference>
<feature type="region of interest" description="Disordered" evidence="5">
    <location>
        <begin position="672"/>
        <end position="693"/>
    </location>
</feature>
<dbReference type="InterPro" id="IPR051578">
    <property type="entry name" value="GDPD"/>
</dbReference>
<dbReference type="Gene3D" id="3.20.20.190">
    <property type="entry name" value="Phosphatidylinositol (PI) phosphodiesterase"/>
    <property type="match status" value="1"/>
</dbReference>
<dbReference type="InterPro" id="IPR017946">
    <property type="entry name" value="PLC-like_Pdiesterase_TIM-brl"/>
</dbReference>
<dbReference type="PANTHER" id="PTHR22958:SF1">
    <property type="entry name" value="GLYCEROPHOSPHOCHOLINE PHOSPHODIESTERASE GPCPD1"/>
    <property type="match status" value="1"/>
</dbReference>
<feature type="repeat" description="ANK" evidence="4">
    <location>
        <begin position="418"/>
        <end position="450"/>
    </location>
</feature>
<dbReference type="PROSITE" id="PS50088">
    <property type="entry name" value="ANK_REPEAT"/>
    <property type="match status" value="2"/>
</dbReference>
<feature type="compositionally biased region" description="Low complexity" evidence="5">
    <location>
        <begin position="816"/>
        <end position="841"/>
    </location>
</feature>
<dbReference type="Pfam" id="PF03105">
    <property type="entry name" value="SPX"/>
    <property type="match status" value="1"/>
</dbReference>
<feature type="region of interest" description="Disordered" evidence="5">
    <location>
        <begin position="324"/>
        <end position="345"/>
    </location>
</feature>
<accession>A0A1B7TH22</accession>
<dbReference type="SUPFAM" id="SSF51695">
    <property type="entry name" value="PLC-like phosphodiesterases"/>
    <property type="match status" value="1"/>
</dbReference>
<evidence type="ECO:0000256" key="5">
    <source>
        <dbReference type="SAM" id="MobiDB-lite"/>
    </source>
</evidence>
<dbReference type="InterPro" id="IPR030395">
    <property type="entry name" value="GP_PDE_dom"/>
</dbReference>
<dbReference type="Pfam" id="PF03009">
    <property type="entry name" value="GDPD"/>
    <property type="match status" value="1"/>
</dbReference>